<sequence>MKTPARRVLPAAILASLFCSVAPAALAQAVTTASPKPSGISQERALALSARLDALEKRNEELEEQIADLKAQVAAGEGQIREQVAAQPTVSLNNGRPTFTSLDGNFKFALRSVVQFDAAHYDVSPLRTDNDLGSGTNFRRARLGFDATVYKDWNIALWGEFGGTGGESAVLNQAFVEYAGWRPFGLTEPLRLRVGAWATPTGLEDATSNTEGLFLERAAAAELVRGLAGGDGRTGFGAFARGERWYGSAVLTGKVVGTPSTAEYNQQSGYILRAAFSPLHGPDYDLHLGASLQGILEPADTAAGPAEANAVRLAERPEVRVSGARLVDTGAMAANGLQVLGLEAGASWKNLYAAGEWFQVDVSRTQVGAVRSPFDPSFSGWYLQGAWTLTGERHPWSSANGGFNGVKPAKPFSLEKRTWGAWELAGRYSVLDLNDKAGSAGAAAPLGGVRGGEQKITTLGLNWYPNNVVRFLLDYQWVDVRRLSAAGARLDSDVGVVSLRSQFAF</sequence>
<keyword evidence="1" id="KW-0175">Coiled coil</keyword>
<dbReference type="Proteomes" id="UP000249254">
    <property type="component" value="Unassembled WGS sequence"/>
</dbReference>
<organism evidence="3 4">
    <name type="scientific">Phenylobacterium soli</name>
    <dbReference type="NCBI Taxonomy" id="2170551"/>
    <lineage>
        <taxon>Bacteria</taxon>
        <taxon>Pseudomonadati</taxon>
        <taxon>Pseudomonadota</taxon>
        <taxon>Alphaproteobacteria</taxon>
        <taxon>Caulobacterales</taxon>
        <taxon>Caulobacteraceae</taxon>
        <taxon>Phenylobacterium</taxon>
    </lineage>
</organism>
<comment type="caution">
    <text evidence="3">The sequence shown here is derived from an EMBL/GenBank/DDBJ whole genome shotgun (WGS) entry which is preliminary data.</text>
</comment>
<accession>A0A328AJS8</accession>
<dbReference type="SUPFAM" id="SSF56935">
    <property type="entry name" value="Porins"/>
    <property type="match status" value="1"/>
</dbReference>
<reference evidence="4" key="1">
    <citation type="submission" date="2018-05" db="EMBL/GenBank/DDBJ databases">
        <authorList>
            <person name="Li X."/>
        </authorList>
    </citation>
    <scope>NUCLEOTIDE SEQUENCE [LARGE SCALE GENOMIC DNA]</scope>
    <source>
        <strain evidence="4">LX32</strain>
    </source>
</reference>
<proteinExistence type="predicted"/>
<evidence type="ECO:0000313" key="4">
    <source>
        <dbReference type="Proteomes" id="UP000249254"/>
    </source>
</evidence>
<dbReference type="EMBL" id="QFYQ01000001">
    <property type="protein sequence ID" value="RAK54849.1"/>
    <property type="molecule type" value="Genomic_DNA"/>
</dbReference>
<evidence type="ECO:0000313" key="3">
    <source>
        <dbReference type="EMBL" id="RAK54849.1"/>
    </source>
</evidence>
<name>A0A328AJS8_9CAUL</name>
<feature type="chain" id="PRO_5016282849" evidence="2">
    <location>
        <begin position="28"/>
        <end position="505"/>
    </location>
</feature>
<feature type="coiled-coil region" evidence="1">
    <location>
        <begin position="45"/>
        <end position="79"/>
    </location>
</feature>
<dbReference type="OrthoDB" id="7217987at2"/>
<evidence type="ECO:0000256" key="1">
    <source>
        <dbReference type="SAM" id="Coils"/>
    </source>
</evidence>
<dbReference type="RefSeq" id="WP_111528599.1">
    <property type="nucleotide sequence ID" value="NZ_JBHRSG010000004.1"/>
</dbReference>
<dbReference type="Gene3D" id="2.40.160.10">
    <property type="entry name" value="Porin"/>
    <property type="match status" value="1"/>
</dbReference>
<evidence type="ECO:0000256" key="2">
    <source>
        <dbReference type="SAM" id="SignalP"/>
    </source>
</evidence>
<keyword evidence="2" id="KW-0732">Signal</keyword>
<dbReference type="AlphaFoldDB" id="A0A328AJS8"/>
<feature type="signal peptide" evidence="2">
    <location>
        <begin position="1"/>
        <end position="27"/>
    </location>
</feature>
<dbReference type="Pfam" id="PF07396">
    <property type="entry name" value="Porin_O_P"/>
    <property type="match status" value="1"/>
</dbReference>
<protein>
    <submittedName>
        <fullName evidence="3">Porin</fullName>
    </submittedName>
</protein>
<keyword evidence="4" id="KW-1185">Reference proteome</keyword>
<dbReference type="InterPro" id="IPR023614">
    <property type="entry name" value="Porin_dom_sf"/>
</dbReference>
<gene>
    <name evidence="3" type="ORF">DJ017_10085</name>
</gene>
<dbReference type="InterPro" id="IPR010870">
    <property type="entry name" value="Porin_O/P"/>
</dbReference>